<accession>A0A3D9N001</accession>
<protein>
    <submittedName>
        <fullName evidence="2">Uncharacterized protein</fullName>
    </submittedName>
</protein>
<dbReference type="EMBL" id="QREI01000003">
    <property type="protein sequence ID" value="REE24917.1"/>
    <property type="molecule type" value="Genomic_DNA"/>
</dbReference>
<keyword evidence="1" id="KW-1133">Transmembrane helix</keyword>
<dbReference type="RefSeq" id="WP_115809271.1">
    <property type="nucleotide sequence ID" value="NZ_QREI01000003.1"/>
</dbReference>
<organism evidence="2 3">
    <name type="scientific">Winogradskyella pacifica</name>
    <dbReference type="NCBI Taxonomy" id="664642"/>
    <lineage>
        <taxon>Bacteria</taxon>
        <taxon>Pseudomonadati</taxon>
        <taxon>Bacteroidota</taxon>
        <taxon>Flavobacteriia</taxon>
        <taxon>Flavobacteriales</taxon>
        <taxon>Flavobacteriaceae</taxon>
        <taxon>Winogradskyella</taxon>
    </lineage>
</organism>
<keyword evidence="3" id="KW-1185">Reference proteome</keyword>
<evidence type="ECO:0000313" key="3">
    <source>
        <dbReference type="Proteomes" id="UP000256919"/>
    </source>
</evidence>
<evidence type="ECO:0000256" key="1">
    <source>
        <dbReference type="SAM" id="Phobius"/>
    </source>
</evidence>
<reference evidence="2 3" key="1">
    <citation type="submission" date="2018-07" db="EMBL/GenBank/DDBJ databases">
        <title>Genomic Encyclopedia of Type Strains, Phase III (KMG-III): the genomes of soil and plant-associated and newly described type strains.</title>
        <authorList>
            <person name="Whitman W."/>
        </authorList>
    </citation>
    <scope>NUCLEOTIDE SEQUENCE [LARGE SCALE GENOMIC DNA]</scope>
    <source>
        <strain evidence="2 3">CECT 7948</strain>
    </source>
</reference>
<dbReference type="Proteomes" id="UP000256919">
    <property type="component" value="Unassembled WGS sequence"/>
</dbReference>
<comment type="caution">
    <text evidence="2">The sequence shown here is derived from an EMBL/GenBank/DDBJ whole genome shotgun (WGS) entry which is preliminary data.</text>
</comment>
<evidence type="ECO:0000313" key="2">
    <source>
        <dbReference type="EMBL" id="REE24917.1"/>
    </source>
</evidence>
<dbReference type="OrthoDB" id="981524at2"/>
<dbReference type="AlphaFoldDB" id="A0A3D9N001"/>
<gene>
    <name evidence="2" type="ORF">DFQ09_103223</name>
</gene>
<feature type="transmembrane region" description="Helical" evidence="1">
    <location>
        <begin position="80"/>
        <end position="99"/>
    </location>
</feature>
<keyword evidence="1" id="KW-0812">Transmembrane</keyword>
<sequence>MKKNNLHNVKSSGFKTPDNYFESFDADFFERLNEKEAIKASEFSGFTVPENYFDAVEHTILEKLQNKPEKPVINLKPKSTFYYFSGIAASIVLLFSLVFNNDNISIDNLETEILESYLYQEEYSNEDFASMFKTSEISETDFIDIHISDETLNQYLENIEPEDLIFE</sequence>
<name>A0A3D9N001_9FLAO</name>
<proteinExistence type="predicted"/>
<keyword evidence="1" id="KW-0472">Membrane</keyword>